<reference evidence="2" key="1">
    <citation type="submission" date="2024-07" db="EMBL/GenBank/DDBJ databases">
        <authorList>
            <person name="Yu S.T."/>
        </authorList>
    </citation>
    <scope>NUCLEOTIDE SEQUENCE</scope>
    <source>
        <strain evidence="2">R39</strain>
    </source>
</reference>
<organism evidence="2">
    <name type="scientific">Streptomyces sp. R39</name>
    <dbReference type="NCBI Taxonomy" id="3238631"/>
    <lineage>
        <taxon>Bacteria</taxon>
        <taxon>Bacillati</taxon>
        <taxon>Actinomycetota</taxon>
        <taxon>Actinomycetes</taxon>
        <taxon>Kitasatosporales</taxon>
        <taxon>Streptomycetaceae</taxon>
        <taxon>Streptomyces</taxon>
    </lineage>
</organism>
<proteinExistence type="predicted"/>
<sequence length="141" mass="14458">MTDDRRPRRSTAVATAVAAVFLTTGLATGCDDADGSKAGSSLDCLHNAGTIADSLKAIHEAGLDAAKDPERTEESIDTIENNVDKIDNVGGGTADDKVGKAVDDLKDAIADYNKAILDGDTTPDAGRIEAAADALKNVCTP</sequence>
<dbReference type="PROSITE" id="PS51257">
    <property type="entry name" value="PROKAR_LIPOPROTEIN"/>
    <property type="match status" value="1"/>
</dbReference>
<protein>
    <recommendedName>
        <fullName evidence="3">Secreted protein</fullName>
    </recommendedName>
</protein>
<evidence type="ECO:0008006" key="3">
    <source>
        <dbReference type="Google" id="ProtNLM"/>
    </source>
</evidence>
<dbReference type="RefSeq" id="WP_369227512.1">
    <property type="nucleotide sequence ID" value="NZ_CP163441.1"/>
</dbReference>
<accession>A0AB39R2K2</accession>
<evidence type="ECO:0000313" key="2">
    <source>
        <dbReference type="EMBL" id="XDQ48798.1"/>
    </source>
</evidence>
<keyword evidence="1" id="KW-0732">Signal</keyword>
<dbReference type="EMBL" id="CP163441">
    <property type="protein sequence ID" value="XDQ48798.1"/>
    <property type="molecule type" value="Genomic_DNA"/>
</dbReference>
<name>A0AB39R2K2_9ACTN</name>
<feature type="signal peptide" evidence="1">
    <location>
        <begin position="1"/>
        <end position="29"/>
    </location>
</feature>
<evidence type="ECO:0000256" key="1">
    <source>
        <dbReference type="SAM" id="SignalP"/>
    </source>
</evidence>
<feature type="chain" id="PRO_5044187600" description="Secreted protein" evidence="1">
    <location>
        <begin position="30"/>
        <end position="141"/>
    </location>
</feature>
<dbReference type="AlphaFoldDB" id="A0AB39R2K2"/>
<gene>
    <name evidence="2" type="ORF">AB5J52_44680</name>
</gene>